<evidence type="ECO:0000313" key="5">
    <source>
        <dbReference type="Proteomes" id="UP000265566"/>
    </source>
</evidence>
<dbReference type="Proteomes" id="UP000265566">
    <property type="component" value="Chromosome 7"/>
</dbReference>
<reference evidence="1 4" key="2">
    <citation type="journal article" date="2014" name="BMC Genomics">
        <title>An improved genome release (version Mt4.0) for the model legume Medicago truncatula.</title>
        <authorList>
            <person name="Tang H."/>
            <person name="Krishnakumar V."/>
            <person name="Bidwell S."/>
            <person name="Rosen B."/>
            <person name="Chan A."/>
            <person name="Zhou S."/>
            <person name="Gentzbittel L."/>
            <person name="Childs K.L."/>
            <person name="Yandell M."/>
            <person name="Gundlach H."/>
            <person name="Mayer K.F."/>
            <person name="Schwartz D.C."/>
            <person name="Town C.D."/>
        </authorList>
    </citation>
    <scope>GENOME REANNOTATION</scope>
    <source>
        <strain evidence="1">A17</strain>
        <strain evidence="3 4">cv. Jemalong A17</strain>
    </source>
</reference>
<evidence type="ECO:0000313" key="2">
    <source>
        <dbReference type="EMBL" id="RHN46353.1"/>
    </source>
</evidence>
<dbReference type="Gramene" id="rna40835">
    <property type="protein sequence ID" value="RHN46353.1"/>
    <property type="gene ID" value="gene40835"/>
</dbReference>
<dbReference type="HOGENOM" id="CLU_030757_1_1_1"/>
<accession>A0A072TZZ5</accession>
<name>A0A072TZZ5_MEDTR</name>
<proteinExistence type="predicted"/>
<evidence type="ECO:0000313" key="3">
    <source>
        <dbReference type="EnsemblPlants" id="KEH23099"/>
    </source>
</evidence>
<dbReference type="OrthoDB" id="1099638at2759"/>
<dbReference type="EnsemblPlants" id="KEH23099">
    <property type="protein sequence ID" value="KEH23099"/>
    <property type="gene ID" value="MTR_7g066430"/>
</dbReference>
<dbReference type="OMA" id="RILYVEC"/>
<dbReference type="AlphaFoldDB" id="A0A072TZZ5"/>
<evidence type="ECO:0000313" key="1">
    <source>
        <dbReference type="EMBL" id="KEH23099.1"/>
    </source>
</evidence>
<organism evidence="1 4">
    <name type="scientific">Medicago truncatula</name>
    <name type="common">Barrel medic</name>
    <name type="synonym">Medicago tribuloides</name>
    <dbReference type="NCBI Taxonomy" id="3880"/>
    <lineage>
        <taxon>Eukaryota</taxon>
        <taxon>Viridiplantae</taxon>
        <taxon>Streptophyta</taxon>
        <taxon>Embryophyta</taxon>
        <taxon>Tracheophyta</taxon>
        <taxon>Spermatophyta</taxon>
        <taxon>Magnoliopsida</taxon>
        <taxon>eudicotyledons</taxon>
        <taxon>Gunneridae</taxon>
        <taxon>Pentapetalae</taxon>
        <taxon>rosids</taxon>
        <taxon>fabids</taxon>
        <taxon>Fabales</taxon>
        <taxon>Fabaceae</taxon>
        <taxon>Papilionoideae</taxon>
        <taxon>50 kb inversion clade</taxon>
        <taxon>NPAAA clade</taxon>
        <taxon>Hologalegina</taxon>
        <taxon>IRL clade</taxon>
        <taxon>Trifolieae</taxon>
        <taxon>Medicago</taxon>
    </lineage>
</organism>
<reference evidence="1 4" key="1">
    <citation type="journal article" date="2011" name="Nature">
        <title>The Medicago genome provides insight into the evolution of rhizobial symbioses.</title>
        <authorList>
            <person name="Young N.D."/>
            <person name="Debelle F."/>
            <person name="Oldroyd G.E."/>
            <person name="Geurts R."/>
            <person name="Cannon S.B."/>
            <person name="Udvardi M.K."/>
            <person name="Benedito V.A."/>
            <person name="Mayer K.F."/>
            <person name="Gouzy J."/>
            <person name="Schoof H."/>
            <person name="Van de Peer Y."/>
            <person name="Proost S."/>
            <person name="Cook D.R."/>
            <person name="Meyers B.C."/>
            <person name="Spannagl M."/>
            <person name="Cheung F."/>
            <person name="De Mita S."/>
            <person name="Krishnakumar V."/>
            <person name="Gundlach H."/>
            <person name="Zhou S."/>
            <person name="Mudge J."/>
            <person name="Bharti A.K."/>
            <person name="Murray J.D."/>
            <person name="Naoumkina M.A."/>
            <person name="Rosen B."/>
            <person name="Silverstein K.A."/>
            <person name="Tang H."/>
            <person name="Rombauts S."/>
            <person name="Zhao P.X."/>
            <person name="Zhou P."/>
            <person name="Barbe V."/>
            <person name="Bardou P."/>
            <person name="Bechner M."/>
            <person name="Bellec A."/>
            <person name="Berger A."/>
            <person name="Berges H."/>
            <person name="Bidwell S."/>
            <person name="Bisseling T."/>
            <person name="Choisne N."/>
            <person name="Couloux A."/>
            <person name="Denny R."/>
            <person name="Deshpande S."/>
            <person name="Dai X."/>
            <person name="Doyle J.J."/>
            <person name="Dudez A.M."/>
            <person name="Farmer A.D."/>
            <person name="Fouteau S."/>
            <person name="Franken C."/>
            <person name="Gibelin C."/>
            <person name="Gish J."/>
            <person name="Goldstein S."/>
            <person name="Gonzalez A.J."/>
            <person name="Green P.J."/>
            <person name="Hallab A."/>
            <person name="Hartog M."/>
            <person name="Hua A."/>
            <person name="Humphray S.J."/>
            <person name="Jeong D.H."/>
            <person name="Jing Y."/>
            <person name="Jocker A."/>
            <person name="Kenton S.M."/>
            <person name="Kim D.J."/>
            <person name="Klee K."/>
            <person name="Lai H."/>
            <person name="Lang C."/>
            <person name="Lin S."/>
            <person name="Macmil S.L."/>
            <person name="Magdelenat G."/>
            <person name="Matthews L."/>
            <person name="McCorrison J."/>
            <person name="Monaghan E.L."/>
            <person name="Mun J.H."/>
            <person name="Najar F.Z."/>
            <person name="Nicholson C."/>
            <person name="Noirot C."/>
            <person name="O'Bleness M."/>
            <person name="Paule C.R."/>
            <person name="Poulain J."/>
            <person name="Prion F."/>
            <person name="Qin B."/>
            <person name="Qu C."/>
            <person name="Retzel E.F."/>
            <person name="Riddle C."/>
            <person name="Sallet E."/>
            <person name="Samain S."/>
            <person name="Samson N."/>
            <person name="Sanders I."/>
            <person name="Saurat O."/>
            <person name="Scarpelli C."/>
            <person name="Schiex T."/>
            <person name="Segurens B."/>
            <person name="Severin A.J."/>
            <person name="Sherrier D.J."/>
            <person name="Shi R."/>
            <person name="Sims S."/>
            <person name="Singer S.R."/>
            <person name="Sinharoy S."/>
            <person name="Sterck L."/>
            <person name="Viollet A."/>
            <person name="Wang B.B."/>
            <person name="Wang K."/>
            <person name="Wang M."/>
            <person name="Wang X."/>
            <person name="Warfsmann J."/>
            <person name="Weissenbach J."/>
            <person name="White D.D."/>
            <person name="White J.D."/>
            <person name="Wiley G.B."/>
            <person name="Wincker P."/>
            <person name="Xing Y."/>
            <person name="Yang L."/>
            <person name="Yao Z."/>
            <person name="Ying F."/>
            <person name="Zhai J."/>
            <person name="Zhou L."/>
            <person name="Zuber A."/>
            <person name="Denarie J."/>
            <person name="Dixon R.A."/>
            <person name="May G.D."/>
            <person name="Schwartz D.C."/>
            <person name="Rogers J."/>
            <person name="Quetier F."/>
            <person name="Town C.D."/>
            <person name="Roe B.A."/>
        </authorList>
    </citation>
    <scope>NUCLEOTIDE SEQUENCE [LARGE SCALE GENOMIC DNA]</scope>
    <source>
        <strain evidence="1">A17</strain>
        <strain evidence="3 4">cv. Jemalong A17</strain>
    </source>
</reference>
<evidence type="ECO:0000313" key="4">
    <source>
        <dbReference type="Proteomes" id="UP000002051"/>
    </source>
</evidence>
<dbReference type="Proteomes" id="UP000002051">
    <property type="component" value="Unassembled WGS sequence"/>
</dbReference>
<dbReference type="PaxDb" id="3880-AES66164"/>
<dbReference type="PANTHER" id="PTHR33103">
    <property type="entry name" value="OS01G0153900 PROTEIN"/>
    <property type="match status" value="1"/>
</dbReference>
<sequence length="502" mass="55958">MATKISLRILIDEEKNKVLFAQAGKDFMDIVLSFLTFPLATIAKLVNTESNIEKVRFGSISTLYESVANLGEQQFWTPACKKMLLQPRNSMEEYCQNLNHNIHVAEDLKFLICDDWHCSRQSSGGLLTTFSNLKCSCGKFLSQAISLADKQKIDNEGFVAEAVTFSIADDLSVKPDSFQNFICQPMNLLGLEDFNSIKFMDVNLTRGEILDLLKCSLISESPLTDMFLLKKPSFENIKPIGVLDFHIGTIEENQGKKVEVKLVLRKSTNKILFAFGDADFTDFILSFLTFPLGGVEHMLKGNSCGSSIDNLYKSILELDSDTYLKSSDLKDKLVKPKLAHQFKLRNQLFPFDEMPDPNIFCVTRHNRRRTGFHAYLTALEDPYIDSKALCVPLKFLEPQSSTGEAYGDCGGRGFMKSLAFYMVTDDLVVTPCTSVSVISILSKLGIPSSDLEERIITIGNKEGLSILKASLTSSSALTNGLAPFLKVKVETLLKVKDENISN</sequence>
<protein>
    <submittedName>
        <fullName evidence="1">DUF674 family protein</fullName>
    </submittedName>
</protein>
<gene>
    <name evidence="3" type="primary">25498686</name>
    <name evidence="1" type="ordered locus">MTR_7g066430</name>
    <name evidence="2" type="ORF">MtrunA17_Chr7g0241331</name>
</gene>
<dbReference type="InterPro" id="IPR007750">
    <property type="entry name" value="DUF674"/>
</dbReference>
<reference evidence="2" key="5">
    <citation type="journal article" date="2018" name="Nat. Plants">
        <title>Whole-genome landscape of Medicago truncatula symbiotic genes.</title>
        <authorList>
            <person name="Pecrix Y."/>
            <person name="Gamas P."/>
            <person name="Carrere S."/>
        </authorList>
    </citation>
    <scope>NUCLEOTIDE SEQUENCE</scope>
    <source>
        <tissue evidence="2">Leaves</tissue>
    </source>
</reference>
<dbReference type="EMBL" id="CM001223">
    <property type="protein sequence ID" value="KEH23099.1"/>
    <property type="molecule type" value="Genomic_DNA"/>
</dbReference>
<dbReference type="EMBL" id="PSQE01000007">
    <property type="protein sequence ID" value="RHN46353.1"/>
    <property type="molecule type" value="Genomic_DNA"/>
</dbReference>
<keyword evidence="4" id="KW-1185">Reference proteome</keyword>
<dbReference type="Pfam" id="PF05056">
    <property type="entry name" value="DUF674"/>
    <property type="match status" value="1"/>
</dbReference>
<dbReference type="KEGG" id="mtr:25498686"/>
<dbReference type="PANTHER" id="PTHR33103:SF102">
    <property type="entry name" value="DUF674 FAMILY PROTEIN"/>
    <property type="match status" value="1"/>
</dbReference>
<reference evidence="5" key="4">
    <citation type="journal article" date="2018" name="Nat. Plants">
        <title>Whole-genome landscape of Medicago truncatula symbiotic genes.</title>
        <authorList>
            <person name="Pecrix Y."/>
            <person name="Staton S.E."/>
            <person name="Sallet E."/>
            <person name="Lelandais-Briere C."/>
            <person name="Moreau S."/>
            <person name="Carrere S."/>
            <person name="Blein T."/>
            <person name="Jardinaud M.F."/>
            <person name="Latrasse D."/>
            <person name="Zouine M."/>
            <person name="Zahm M."/>
            <person name="Kreplak J."/>
            <person name="Mayjonade B."/>
            <person name="Satge C."/>
            <person name="Perez M."/>
            <person name="Cauet S."/>
            <person name="Marande W."/>
            <person name="Chantry-Darmon C."/>
            <person name="Lopez-Roques C."/>
            <person name="Bouchez O."/>
            <person name="Berard A."/>
            <person name="Debelle F."/>
            <person name="Munos S."/>
            <person name="Bendahmane A."/>
            <person name="Berges H."/>
            <person name="Niebel A."/>
            <person name="Buitink J."/>
            <person name="Frugier F."/>
            <person name="Benhamed M."/>
            <person name="Crespi M."/>
            <person name="Gouzy J."/>
            <person name="Gamas P."/>
        </authorList>
    </citation>
    <scope>NUCLEOTIDE SEQUENCE [LARGE SCALE GENOMIC DNA]</scope>
    <source>
        <strain evidence="5">cv. Jemalong A17</strain>
    </source>
</reference>
<reference evidence="3" key="3">
    <citation type="submission" date="2015-04" db="UniProtKB">
        <authorList>
            <consortium name="EnsemblPlants"/>
        </authorList>
    </citation>
    <scope>IDENTIFICATION</scope>
    <source>
        <strain evidence="3">cv. Jemalong A17</strain>
    </source>
</reference>